<accession>A0A9P9JYH1</accession>
<feature type="domain" description="Beta-ketoacyl synthase-like N-terminal" evidence="3">
    <location>
        <begin position="236"/>
        <end position="288"/>
    </location>
</feature>
<reference evidence="4" key="1">
    <citation type="journal article" date="2021" name="Nat. Commun.">
        <title>Genetic determinants of endophytism in the Arabidopsis root mycobiome.</title>
        <authorList>
            <person name="Mesny F."/>
            <person name="Miyauchi S."/>
            <person name="Thiergart T."/>
            <person name="Pickel B."/>
            <person name="Atanasova L."/>
            <person name="Karlsson M."/>
            <person name="Huettel B."/>
            <person name="Barry K.W."/>
            <person name="Haridas S."/>
            <person name="Chen C."/>
            <person name="Bauer D."/>
            <person name="Andreopoulos W."/>
            <person name="Pangilinan J."/>
            <person name="LaButti K."/>
            <person name="Riley R."/>
            <person name="Lipzen A."/>
            <person name="Clum A."/>
            <person name="Drula E."/>
            <person name="Henrissat B."/>
            <person name="Kohler A."/>
            <person name="Grigoriev I.V."/>
            <person name="Martin F.M."/>
            <person name="Hacquard S."/>
        </authorList>
    </citation>
    <scope>NUCLEOTIDE SEQUENCE</scope>
    <source>
        <strain evidence="4">FSSC 5 MPI-SDFR-AT-0091</strain>
    </source>
</reference>
<dbReference type="EMBL" id="JAGTJS010000023">
    <property type="protein sequence ID" value="KAH7237330.1"/>
    <property type="molecule type" value="Genomic_DNA"/>
</dbReference>
<evidence type="ECO:0000256" key="1">
    <source>
        <dbReference type="ARBA" id="ARBA00022450"/>
    </source>
</evidence>
<dbReference type="GO" id="GO:0044550">
    <property type="term" value="P:secondary metabolite biosynthetic process"/>
    <property type="evidence" value="ECO:0007669"/>
    <property type="project" value="TreeGrafter"/>
</dbReference>
<dbReference type="InterPro" id="IPR016039">
    <property type="entry name" value="Thiolase-like"/>
</dbReference>
<evidence type="ECO:0000313" key="4">
    <source>
        <dbReference type="EMBL" id="KAH7237330.1"/>
    </source>
</evidence>
<keyword evidence="5" id="KW-1185">Reference proteome</keyword>
<dbReference type="PANTHER" id="PTHR43775">
    <property type="entry name" value="FATTY ACID SYNTHASE"/>
    <property type="match status" value="1"/>
</dbReference>
<keyword evidence="2" id="KW-0597">Phosphoprotein</keyword>
<dbReference type="OrthoDB" id="9997739at2759"/>
<dbReference type="PANTHER" id="PTHR43775:SF29">
    <property type="entry name" value="ASPERFURANONE POLYKETIDE SYNTHASE AFOG-RELATED"/>
    <property type="match status" value="1"/>
</dbReference>
<protein>
    <recommendedName>
        <fullName evidence="3">Beta-ketoacyl synthase-like N-terminal domain-containing protein</fullName>
    </recommendedName>
</protein>
<proteinExistence type="predicted"/>
<dbReference type="SUPFAM" id="SSF53901">
    <property type="entry name" value="Thiolase-like"/>
    <property type="match status" value="1"/>
</dbReference>
<keyword evidence="1" id="KW-0596">Phosphopantetheine</keyword>
<gene>
    <name evidence="4" type="ORF">B0J15DRAFT_516753</name>
</gene>
<dbReference type="GO" id="GO:0004312">
    <property type="term" value="F:fatty acid synthase activity"/>
    <property type="evidence" value="ECO:0007669"/>
    <property type="project" value="TreeGrafter"/>
</dbReference>
<evidence type="ECO:0000313" key="5">
    <source>
        <dbReference type="Proteomes" id="UP000736672"/>
    </source>
</evidence>
<comment type="caution">
    <text evidence="4">The sequence shown here is derived from an EMBL/GenBank/DDBJ whole genome shotgun (WGS) entry which is preliminary data.</text>
</comment>
<dbReference type="Proteomes" id="UP000736672">
    <property type="component" value="Unassembled WGS sequence"/>
</dbReference>
<dbReference type="GO" id="GO:0006633">
    <property type="term" value="P:fatty acid biosynthetic process"/>
    <property type="evidence" value="ECO:0007669"/>
    <property type="project" value="TreeGrafter"/>
</dbReference>
<dbReference type="InterPro" id="IPR050091">
    <property type="entry name" value="PKS_NRPS_Biosynth_Enz"/>
</dbReference>
<organism evidence="4 5">
    <name type="scientific">Fusarium solani</name>
    <name type="common">Filamentous fungus</name>
    <dbReference type="NCBI Taxonomy" id="169388"/>
    <lineage>
        <taxon>Eukaryota</taxon>
        <taxon>Fungi</taxon>
        <taxon>Dikarya</taxon>
        <taxon>Ascomycota</taxon>
        <taxon>Pezizomycotina</taxon>
        <taxon>Sordariomycetes</taxon>
        <taxon>Hypocreomycetidae</taxon>
        <taxon>Hypocreales</taxon>
        <taxon>Nectriaceae</taxon>
        <taxon>Fusarium</taxon>
        <taxon>Fusarium solani species complex</taxon>
    </lineage>
</organism>
<sequence length="307" mass="34510">MASPKAQFLIGPNKDEFSIPSELVAVQSSSLANIIRQQKGRFDGRPILWKHVDVDTFIYFSAFAFTGDYDGVEPRLRQIPAMVSQPRLQRKTMKIRLTNHRRSPMGVYNSFCWGRFKERYSGHEFSPDNAVDSRTHTCADVFLCHARVFIFADRYKIAKLRDLAIRKLWIAMVNITFTGNAIPDITQLVKYVYNHTTSENPAGKEIRALLHSRASCLPNGSALCLWVLLRTQSRSGAGMILTPNTMMPMAALNFLSPDGKRFTLGARANGYGRGEGIGVVVLKRLQDALRDDPLAQLTHQGPGFNYN</sequence>
<dbReference type="InterPro" id="IPR014030">
    <property type="entry name" value="Ketoacyl_synth_N"/>
</dbReference>
<name>A0A9P9JYH1_FUSSL</name>
<dbReference type="Gene3D" id="3.40.47.10">
    <property type="match status" value="1"/>
</dbReference>
<dbReference type="AlphaFoldDB" id="A0A9P9JYH1"/>
<evidence type="ECO:0000259" key="3">
    <source>
        <dbReference type="Pfam" id="PF00109"/>
    </source>
</evidence>
<dbReference type="Pfam" id="PF00109">
    <property type="entry name" value="ketoacyl-synt"/>
    <property type="match status" value="1"/>
</dbReference>
<evidence type="ECO:0000256" key="2">
    <source>
        <dbReference type="ARBA" id="ARBA00022553"/>
    </source>
</evidence>